<comment type="caution">
    <text evidence="4">The sequence shown here is derived from an EMBL/GenBank/DDBJ whole genome shotgun (WGS) entry which is preliminary data.</text>
</comment>
<keyword evidence="1" id="KW-0863">Zinc-finger</keyword>
<dbReference type="InterPro" id="IPR013087">
    <property type="entry name" value="Znf_C2H2_type"/>
</dbReference>
<proteinExistence type="predicted"/>
<protein>
    <recommendedName>
        <fullName evidence="3">C2H2-type domain-containing protein</fullName>
    </recommendedName>
</protein>
<dbReference type="Proteomes" id="UP001159405">
    <property type="component" value="Unassembled WGS sequence"/>
</dbReference>
<evidence type="ECO:0000313" key="5">
    <source>
        <dbReference type="Proteomes" id="UP001159405"/>
    </source>
</evidence>
<dbReference type="InterPro" id="IPR011335">
    <property type="entry name" value="Restrct_endonuc-II-like"/>
</dbReference>
<evidence type="ECO:0000313" key="4">
    <source>
        <dbReference type="EMBL" id="CAH3037338.1"/>
    </source>
</evidence>
<evidence type="ECO:0000256" key="1">
    <source>
        <dbReference type="PROSITE-ProRule" id="PRU00042"/>
    </source>
</evidence>
<feature type="compositionally biased region" description="Acidic residues" evidence="2">
    <location>
        <begin position="318"/>
        <end position="329"/>
    </location>
</feature>
<dbReference type="EMBL" id="CALNXK010000005">
    <property type="protein sequence ID" value="CAH3037338.1"/>
    <property type="molecule type" value="Genomic_DNA"/>
</dbReference>
<evidence type="ECO:0000259" key="3">
    <source>
        <dbReference type="PROSITE" id="PS50157"/>
    </source>
</evidence>
<feature type="non-terminal residue" evidence="4">
    <location>
        <position position="805"/>
    </location>
</feature>
<accession>A0ABN8MWJ1</accession>
<dbReference type="PROSITE" id="PS50157">
    <property type="entry name" value="ZINC_FINGER_C2H2_2"/>
    <property type="match status" value="1"/>
</dbReference>
<keyword evidence="5" id="KW-1185">Reference proteome</keyword>
<dbReference type="Gene3D" id="3.40.960.10">
    <property type="entry name" value="VSR Endonuclease"/>
    <property type="match status" value="1"/>
</dbReference>
<dbReference type="SUPFAM" id="SSF52980">
    <property type="entry name" value="Restriction endonuclease-like"/>
    <property type="match status" value="1"/>
</dbReference>
<gene>
    <name evidence="4" type="ORF">PLOB_00035532</name>
</gene>
<keyword evidence="1" id="KW-0479">Metal-binding</keyword>
<feature type="compositionally biased region" description="Acidic residues" evidence="2">
    <location>
        <begin position="338"/>
        <end position="356"/>
    </location>
</feature>
<sequence>MVDLITNVTWFVWKIRDHPIGRGKYLPGYIADNYGLNALENNAKTEAGLAKKKFHGVKISELDYLEKLYELNIQVYSLAPTQSHSEDEDNEENTPEIAATLLRRSHRHYSSTLYLNLYENHFSYIKDLARYSKSFCCSRCGKYWKKSSRLNRHEKTCDGKVQLKYPGGAYHVPKTVFEELEDEGIVVPEEAHYFPYRATFDFECYFDKKKAQELKNTEKLTWQSAHVPLSVSVCSNVPGYQAPKCFVSEGDSDLLLKEFVQCLATISTKSSSLLRQRYAEVFEALETARGPNNSESHEDRLAQILVDIQEGSQNYNEVDSEEESEDQSSDIDLMASDNEGDEEEEIEPENEEDHAFLDDEIQEQEDVSFYRRLNVEVDRERRQQLRQTRDQLEELQDIVGGSEDVSDHKVLSQLEEKLNAYIQELPGLGFNSGKYDLNASKEFLFPYLIKHQPVKFTVKRNNNHMCIKRDSLKFLDISNYLAPGFSYDQFLKAYECEQTKRFFPYQWLDCLDKLEETSLPPHAAFYSSLKNANITGEEYRYCQQNMPTGSYTRRLAENEFKPKSSVRMAIEWLEWVAHKEGIHIRHQLNNTEKRIGGHKLPVDGFNAQTQTVYQFHGCYWHGHDCALNRGKEFNEKRNKPMTELLEETRANTEYIRSKGYRVVEMWECEWRRMKKTNRELQRFIATEVRRTLDKVKIMSPERILSEVRNERLFGCVEVDIRVPEHLREKFSEMCPIFKNTEISRDDIGDFMKAYAEEHNIMAQPRRMVEFTPEPCFKPFGDAVSDARRAGDADPSKAIIADTMKL</sequence>
<name>A0ABN8MWJ1_9CNID</name>
<keyword evidence="1" id="KW-0862">Zinc</keyword>
<feature type="region of interest" description="Disordered" evidence="2">
    <location>
        <begin position="314"/>
        <end position="356"/>
    </location>
</feature>
<evidence type="ECO:0000256" key="2">
    <source>
        <dbReference type="SAM" id="MobiDB-lite"/>
    </source>
</evidence>
<dbReference type="PANTHER" id="PTHR33206">
    <property type="entry name" value="PROTEIN CBG10425"/>
    <property type="match status" value="1"/>
</dbReference>
<organism evidence="4 5">
    <name type="scientific">Porites lobata</name>
    <dbReference type="NCBI Taxonomy" id="104759"/>
    <lineage>
        <taxon>Eukaryota</taxon>
        <taxon>Metazoa</taxon>
        <taxon>Cnidaria</taxon>
        <taxon>Anthozoa</taxon>
        <taxon>Hexacorallia</taxon>
        <taxon>Scleractinia</taxon>
        <taxon>Fungiina</taxon>
        <taxon>Poritidae</taxon>
        <taxon>Porites</taxon>
    </lineage>
</organism>
<feature type="domain" description="C2H2-type" evidence="3">
    <location>
        <begin position="135"/>
        <end position="162"/>
    </location>
</feature>
<reference evidence="4 5" key="1">
    <citation type="submission" date="2022-05" db="EMBL/GenBank/DDBJ databases">
        <authorList>
            <consortium name="Genoscope - CEA"/>
            <person name="William W."/>
        </authorList>
    </citation>
    <scope>NUCLEOTIDE SEQUENCE [LARGE SCALE GENOMIC DNA]</scope>
</reference>
<dbReference type="PANTHER" id="PTHR33206:SF1">
    <property type="entry name" value="DNA-DIRECTED DNA POLYMERASE"/>
    <property type="match status" value="1"/>
</dbReference>